<dbReference type="InterPro" id="IPR036291">
    <property type="entry name" value="NAD(P)-bd_dom_sf"/>
</dbReference>
<dbReference type="SUPFAM" id="SSF51735">
    <property type="entry name" value="NAD(P)-binding Rossmann-fold domains"/>
    <property type="match status" value="1"/>
</dbReference>
<accession>A0A2S0WJE1</accession>
<dbReference type="InterPro" id="IPR016040">
    <property type="entry name" value="NAD(P)-bd_dom"/>
</dbReference>
<proteinExistence type="predicted"/>
<organism evidence="1 2">
    <name type="scientific">Aeromicrobium chenweiae</name>
    <dbReference type="NCBI Taxonomy" id="2079793"/>
    <lineage>
        <taxon>Bacteria</taxon>
        <taxon>Bacillati</taxon>
        <taxon>Actinomycetota</taxon>
        <taxon>Actinomycetes</taxon>
        <taxon>Propionibacteriales</taxon>
        <taxon>Nocardioidaceae</taxon>
        <taxon>Aeromicrobium</taxon>
    </lineage>
</organism>
<name>A0A2S0WJE1_9ACTN</name>
<dbReference type="EMBL" id="CP026952">
    <property type="protein sequence ID" value="AWB91456.1"/>
    <property type="molecule type" value="Genomic_DNA"/>
</dbReference>
<dbReference type="RefSeq" id="WP_108577102.1">
    <property type="nucleotide sequence ID" value="NZ_CP026952.1"/>
</dbReference>
<protein>
    <submittedName>
        <fullName evidence="1">NAD-dependent dehydratase</fullName>
    </submittedName>
</protein>
<reference evidence="2" key="1">
    <citation type="submission" date="2018-01" db="EMBL/GenBank/DDBJ databases">
        <authorList>
            <person name="Li J."/>
        </authorList>
    </citation>
    <scope>NUCLEOTIDE SEQUENCE [LARGE SCALE GENOMIC DNA]</scope>
    <source>
        <strain evidence="2">592</strain>
    </source>
</reference>
<evidence type="ECO:0000313" key="2">
    <source>
        <dbReference type="Proteomes" id="UP000244384"/>
    </source>
</evidence>
<dbReference type="Proteomes" id="UP000244384">
    <property type="component" value="Chromosome"/>
</dbReference>
<accession>A0A5F2ETX1</accession>
<dbReference type="AlphaFoldDB" id="A0A2S0WJE1"/>
<dbReference type="Gene3D" id="3.40.50.720">
    <property type="entry name" value="NAD(P)-binding Rossmann-like Domain"/>
    <property type="match status" value="1"/>
</dbReference>
<gene>
    <name evidence="1" type="ORF">C3E78_04035</name>
</gene>
<dbReference type="KEGG" id="aez:C3E78_04035"/>
<dbReference type="CDD" id="cd05243">
    <property type="entry name" value="SDR_a5"/>
    <property type="match status" value="1"/>
</dbReference>
<keyword evidence="2" id="KW-1185">Reference proteome</keyword>
<sequence>MTAVAVFGASGQTGRRVVERLLREGHDVLALSRQDVPARQRLRSARVDLSSASTDLLSSVLERADAVVFAAGGDPLRVDRDGAIRTIEAAERAGVGRYVLVTGMGVGRDRPPALYGGFWDTYFGAKEDSERRLRASPMQWTILQPGELLNSPGRGCVEIGPTGSFPIGAISRDDVAEVITTILSRDGAARGTWEILEGTEPIADAVLRALTAD</sequence>
<dbReference type="Pfam" id="PF13460">
    <property type="entry name" value="NAD_binding_10"/>
    <property type="match status" value="1"/>
</dbReference>
<dbReference type="OrthoDB" id="4248066at2"/>
<dbReference type="PANTHER" id="PTHR15020:SF50">
    <property type="entry name" value="UPF0659 PROTEIN YMR090W"/>
    <property type="match status" value="1"/>
</dbReference>
<dbReference type="PANTHER" id="PTHR15020">
    <property type="entry name" value="FLAVIN REDUCTASE-RELATED"/>
    <property type="match status" value="1"/>
</dbReference>
<evidence type="ECO:0000313" key="1">
    <source>
        <dbReference type="EMBL" id="AWB91456.1"/>
    </source>
</evidence>